<dbReference type="InterPro" id="IPR054722">
    <property type="entry name" value="PolX-like_BBD"/>
</dbReference>
<dbReference type="AlphaFoldDB" id="A0A9Q3CGF3"/>
<dbReference type="GO" id="GO:0003676">
    <property type="term" value="F:nucleic acid binding"/>
    <property type="evidence" value="ECO:0007669"/>
    <property type="project" value="InterPro"/>
</dbReference>
<keyword evidence="11" id="KW-0460">Magnesium</keyword>
<evidence type="ECO:0000256" key="1">
    <source>
        <dbReference type="ARBA" id="ARBA00002180"/>
    </source>
</evidence>
<evidence type="ECO:0000256" key="8">
    <source>
        <dbReference type="ARBA" id="ARBA00022759"/>
    </source>
</evidence>
<name>A0A9Q3CGF3_9BASI</name>
<reference evidence="18" key="1">
    <citation type="submission" date="2021-03" db="EMBL/GenBank/DDBJ databases">
        <title>Draft genome sequence of rust myrtle Austropuccinia psidii MF-1, a brazilian biotype.</title>
        <authorList>
            <person name="Quecine M.C."/>
            <person name="Pachon D.M.R."/>
            <person name="Bonatelli M.L."/>
            <person name="Correr F.H."/>
            <person name="Franceschini L.M."/>
            <person name="Leite T.F."/>
            <person name="Margarido G.R.A."/>
            <person name="Almeida C.A."/>
            <person name="Ferrarezi J.A."/>
            <person name="Labate C.A."/>
        </authorList>
    </citation>
    <scope>NUCLEOTIDE SEQUENCE</scope>
    <source>
        <strain evidence="18">MF-1</strain>
    </source>
</reference>
<gene>
    <name evidence="18" type="ORF">O181_022390</name>
</gene>
<dbReference type="GO" id="GO:0006310">
    <property type="term" value="P:DNA recombination"/>
    <property type="evidence" value="ECO:0007669"/>
    <property type="project" value="UniProtKB-KW"/>
</dbReference>
<dbReference type="GO" id="GO:0003964">
    <property type="term" value="F:RNA-directed DNA polymerase activity"/>
    <property type="evidence" value="ECO:0007669"/>
    <property type="project" value="UniProtKB-KW"/>
</dbReference>
<dbReference type="GO" id="GO:0015074">
    <property type="term" value="P:DNA integration"/>
    <property type="evidence" value="ECO:0007669"/>
    <property type="project" value="UniProtKB-KW"/>
</dbReference>
<dbReference type="PANTHER" id="PTHR42648:SF11">
    <property type="entry name" value="TRANSPOSON TY4-P GAG-POL POLYPROTEIN"/>
    <property type="match status" value="1"/>
</dbReference>
<dbReference type="Pfam" id="PF22936">
    <property type="entry name" value="Pol_BBD"/>
    <property type="match status" value="1"/>
</dbReference>
<evidence type="ECO:0000256" key="12">
    <source>
        <dbReference type="ARBA" id="ARBA00022908"/>
    </source>
</evidence>
<evidence type="ECO:0000256" key="6">
    <source>
        <dbReference type="ARBA" id="ARBA00022723"/>
    </source>
</evidence>
<dbReference type="InterPro" id="IPR012337">
    <property type="entry name" value="RNaseH-like_sf"/>
</dbReference>
<keyword evidence="4" id="KW-0548">Nucleotidyltransferase</keyword>
<protein>
    <recommendedName>
        <fullName evidence="17">Retrovirus-related Pol polyprotein from transposon TNT 1-94-like beta-barrel domain-containing protein</fullName>
    </recommendedName>
</protein>
<evidence type="ECO:0000256" key="16">
    <source>
        <dbReference type="ARBA" id="ARBA00023172"/>
    </source>
</evidence>
<keyword evidence="5" id="KW-0540">Nuclease</keyword>
<evidence type="ECO:0000256" key="11">
    <source>
        <dbReference type="ARBA" id="ARBA00022842"/>
    </source>
</evidence>
<keyword evidence="15" id="KW-0917">Virion maturation</keyword>
<dbReference type="InterPro" id="IPR036397">
    <property type="entry name" value="RNaseH_sf"/>
</dbReference>
<dbReference type="GO" id="GO:0004519">
    <property type="term" value="F:endonuclease activity"/>
    <property type="evidence" value="ECO:0007669"/>
    <property type="project" value="UniProtKB-KW"/>
</dbReference>
<feature type="domain" description="Retrovirus-related Pol polyprotein from transposon TNT 1-94-like beta-barrel" evidence="17">
    <location>
        <begin position="230"/>
        <end position="303"/>
    </location>
</feature>
<keyword evidence="2" id="KW-1188">Viral release from host cell</keyword>
<dbReference type="GO" id="GO:0003887">
    <property type="term" value="F:DNA-directed DNA polymerase activity"/>
    <property type="evidence" value="ECO:0007669"/>
    <property type="project" value="UniProtKB-KW"/>
</dbReference>
<keyword evidence="14" id="KW-0808">Transferase</keyword>
<dbReference type="InterPro" id="IPR039537">
    <property type="entry name" value="Retrotran_Ty1/copia-like"/>
</dbReference>
<keyword evidence="12" id="KW-0229">DNA integration</keyword>
<evidence type="ECO:0000256" key="15">
    <source>
        <dbReference type="ARBA" id="ARBA00023113"/>
    </source>
</evidence>
<evidence type="ECO:0000256" key="9">
    <source>
        <dbReference type="ARBA" id="ARBA00022801"/>
    </source>
</evidence>
<dbReference type="PANTHER" id="PTHR42648">
    <property type="entry name" value="TRANSPOSASE, PUTATIVE-RELATED"/>
    <property type="match status" value="1"/>
</dbReference>
<evidence type="ECO:0000313" key="18">
    <source>
        <dbReference type="EMBL" id="MBW0482675.1"/>
    </source>
</evidence>
<dbReference type="EMBL" id="AVOT02006885">
    <property type="protein sequence ID" value="MBW0482675.1"/>
    <property type="molecule type" value="Genomic_DNA"/>
</dbReference>
<dbReference type="Proteomes" id="UP000765509">
    <property type="component" value="Unassembled WGS sequence"/>
</dbReference>
<accession>A0A9Q3CGF3</accession>
<dbReference type="GO" id="GO:0005524">
    <property type="term" value="F:ATP binding"/>
    <property type="evidence" value="ECO:0007669"/>
    <property type="project" value="UniProtKB-KW"/>
</dbReference>
<keyword evidence="9" id="KW-0378">Hydrolase</keyword>
<keyword evidence="19" id="KW-1185">Reference proteome</keyword>
<evidence type="ECO:0000256" key="3">
    <source>
        <dbReference type="ARBA" id="ARBA00022670"/>
    </source>
</evidence>
<evidence type="ECO:0000256" key="5">
    <source>
        <dbReference type="ARBA" id="ARBA00022722"/>
    </source>
</evidence>
<keyword evidence="7" id="KW-0547">Nucleotide-binding</keyword>
<dbReference type="GO" id="GO:0046872">
    <property type="term" value="F:metal ion binding"/>
    <property type="evidence" value="ECO:0007669"/>
    <property type="project" value="UniProtKB-KW"/>
</dbReference>
<evidence type="ECO:0000313" key="19">
    <source>
        <dbReference type="Proteomes" id="UP000765509"/>
    </source>
</evidence>
<proteinExistence type="predicted"/>
<evidence type="ECO:0000256" key="4">
    <source>
        <dbReference type="ARBA" id="ARBA00022695"/>
    </source>
</evidence>
<dbReference type="Gene3D" id="3.30.420.10">
    <property type="entry name" value="Ribonuclease H-like superfamily/Ribonuclease H"/>
    <property type="match status" value="1"/>
</dbReference>
<evidence type="ECO:0000256" key="13">
    <source>
        <dbReference type="ARBA" id="ARBA00022918"/>
    </source>
</evidence>
<keyword evidence="14" id="KW-0239">DNA-directed DNA polymerase</keyword>
<evidence type="ECO:0000256" key="14">
    <source>
        <dbReference type="ARBA" id="ARBA00022932"/>
    </source>
</evidence>
<comment type="function">
    <text evidence="1">The aspartyl protease (PR) mediates the proteolytic cleavages of the Gag and Gag-Pol polyproteins after assembly of the VLP.</text>
</comment>
<evidence type="ECO:0000256" key="2">
    <source>
        <dbReference type="ARBA" id="ARBA00022612"/>
    </source>
</evidence>
<dbReference type="SUPFAM" id="SSF53098">
    <property type="entry name" value="Ribonuclease H-like"/>
    <property type="match status" value="1"/>
</dbReference>
<evidence type="ECO:0000256" key="10">
    <source>
        <dbReference type="ARBA" id="ARBA00022840"/>
    </source>
</evidence>
<keyword evidence="6" id="KW-0479">Metal-binding</keyword>
<keyword evidence="3" id="KW-0645">Protease</keyword>
<evidence type="ECO:0000256" key="7">
    <source>
        <dbReference type="ARBA" id="ARBA00022741"/>
    </source>
</evidence>
<comment type="caution">
    <text evidence="18">The sequence shown here is derived from an EMBL/GenBank/DDBJ whole genome shotgun (WGS) entry which is preliminary data.</text>
</comment>
<keyword evidence="13" id="KW-0695">RNA-directed DNA polymerase</keyword>
<dbReference type="OrthoDB" id="2663223at2759"/>
<evidence type="ECO:0000259" key="17">
    <source>
        <dbReference type="Pfam" id="PF22936"/>
    </source>
</evidence>
<dbReference type="GO" id="GO:0008233">
    <property type="term" value="F:peptidase activity"/>
    <property type="evidence" value="ECO:0007669"/>
    <property type="project" value="UniProtKB-KW"/>
</dbReference>
<keyword evidence="16" id="KW-0233">DNA recombination</keyword>
<dbReference type="GO" id="GO:0006508">
    <property type="term" value="P:proteolysis"/>
    <property type="evidence" value="ECO:0007669"/>
    <property type="project" value="UniProtKB-KW"/>
</dbReference>
<keyword evidence="10" id="KW-0067">ATP-binding</keyword>
<sequence>MGNFSLELTEKYKFTGSNFLDWRVRMKSILHMKKLYSLVMGTEDAEITAKRNKIDPDQKELAFKIICLNYNVKIAAQFSAEANDDPMLLWKSIDKFYQPKTVQNQTTYLSRIFSTFLPKAKLEEALNKLLENTRTLCSLIDDNNVTPSSLLDSFLAINEENVENFKALATQRRENLNSLPNTRCSNKYHNPLANHSEEDCWKLHPEKRPKNDKPVKALLAAIDTSSKSNFVLDSGATTNMVNHLECFEDIYMRKQDIELADGSTIEALGTGTIRLEFKNIILRLSNTLYIPSLATNLISMATFLRTQHTIRSSKNEEFEVIDIEGNQVVSGSYSFGNLILHKYHQKAFLTTATSNNLIMLHKASGHPSLEYFKKMYPTKQIPLFDYITCTTCKMTKTPFKGTFPAATCKLQYLHMDLGGPVSPSSVSGAKYFLKILDGFSHFAWVFFLTNKSEVKTILKKHIIKIE</sequence>
<keyword evidence="8" id="KW-0255">Endonuclease</keyword>
<organism evidence="18 19">
    <name type="scientific">Austropuccinia psidii MF-1</name>
    <dbReference type="NCBI Taxonomy" id="1389203"/>
    <lineage>
        <taxon>Eukaryota</taxon>
        <taxon>Fungi</taxon>
        <taxon>Dikarya</taxon>
        <taxon>Basidiomycota</taxon>
        <taxon>Pucciniomycotina</taxon>
        <taxon>Pucciniomycetes</taxon>
        <taxon>Pucciniales</taxon>
        <taxon>Sphaerophragmiaceae</taxon>
        <taxon>Austropuccinia</taxon>
    </lineage>
</organism>